<dbReference type="AlphaFoldDB" id="A0A4Z2HYW8"/>
<keyword evidence="2" id="KW-1185">Reference proteome</keyword>
<sequence length="142" mass="16076">MEFKDVGATDLGHDLHPALQHLCGAMKVSSATSEDHVSLRCHDSRLSRLERTRSPHDSSCGFKTHLVIDSHIDRFTRDTFSSDSSSIQAPVDRFALAADVDLRLELRQDAELLLWSPLGANTDTMLLETRLYFWALWRRGKP</sequence>
<gene>
    <name evidence="1" type="ORF">EYF80_019565</name>
</gene>
<organism evidence="1 2">
    <name type="scientific">Liparis tanakae</name>
    <name type="common">Tanaka's snailfish</name>
    <dbReference type="NCBI Taxonomy" id="230148"/>
    <lineage>
        <taxon>Eukaryota</taxon>
        <taxon>Metazoa</taxon>
        <taxon>Chordata</taxon>
        <taxon>Craniata</taxon>
        <taxon>Vertebrata</taxon>
        <taxon>Euteleostomi</taxon>
        <taxon>Actinopterygii</taxon>
        <taxon>Neopterygii</taxon>
        <taxon>Teleostei</taxon>
        <taxon>Neoteleostei</taxon>
        <taxon>Acanthomorphata</taxon>
        <taxon>Eupercaria</taxon>
        <taxon>Perciformes</taxon>
        <taxon>Cottioidei</taxon>
        <taxon>Cottales</taxon>
        <taxon>Liparidae</taxon>
        <taxon>Liparis</taxon>
    </lineage>
</organism>
<evidence type="ECO:0000313" key="1">
    <source>
        <dbReference type="EMBL" id="TNN70194.1"/>
    </source>
</evidence>
<reference evidence="1 2" key="1">
    <citation type="submission" date="2019-03" db="EMBL/GenBank/DDBJ databases">
        <title>First draft genome of Liparis tanakae, snailfish: a comprehensive survey of snailfish specific genes.</title>
        <authorList>
            <person name="Kim W."/>
            <person name="Song I."/>
            <person name="Jeong J.-H."/>
            <person name="Kim D."/>
            <person name="Kim S."/>
            <person name="Ryu S."/>
            <person name="Song J.Y."/>
            <person name="Lee S.K."/>
        </authorList>
    </citation>
    <scope>NUCLEOTIDE SEQUENCE [LARGE SCALE GENOMIC DNA]</scope>
    <source>
        <tissue evidence="1">Muscle</tissue>
    </source>
</reference>
<evidence type="ECO:0000313" key="2">
    <source>
        <dbReference type="Proteomes" id="UP000314294"/>
    </source>
</evidence>
<dbReference type="Proteomes" id="UP000314294">
    <property type="component" value="Unassembled WGS sequence"/>
</dbReference>
<proteinExistence type="predicted"/>
<accession>A0A4Z2HYW8</accession>
<dbReference type="EMBL" id="SRLO01000166">
    <property type="protein sequence ID" value="TNN70194.1"/>
    <property type="molecule type" value="Genomic_DNA"/>
</dbReference>
<name>A0A4Z2HYW8_9TELE</name>
<comment type="caution">
    <text evidence="1">The sequence shown here is derived from an EMBL/GenBank/DDBJ whole genome shotgun (WGS) entry which is preliminary data.</text>
</comment>
<protein>
    <submittedName>
        <fullName evidence="1">Uncharacterized protein</fullName>
    </submittedName>
</protein>